<evidence type="ECO:0000313" key="2">
    <source>
        <dbReference type="EMBL" id="KGX86775.1"/>
    </source>
</evidence>
<dbReference type="SUPFAM" id="SSF89550">
    <property type="entry name" value="PHP domain-like"/>
    <property type="match status" value="1"/>
</dbReference>
<dbReference type="OrthoDB" id="9804333at2"/>
<dbReference type="GO" id="GO:0004534">
    <property type="term" value="F:5'-3' RNA exonuclease activity"/>
    <property type="evidence" value="ECO:0007669"/>
    <property type="project" value="TreeGrafter"/>
</dbReference>
<dbReference type="Gene3D" id="1.10.150.650">
    <property type="match status" value="1"/>
</dbReference>
<proteinExistence type="predicted"/>
<dbReference type="GO" id="GO:0035312">
    <property type="term" value="F:5'-3' DNA exonuclease activity"/>
    <property type="evidence" value="ECO:0007669"/>
    <property type="project" value="TreeGrafter"/>
</dbReference>
<dbReference type="Pfam" id="PF02811">
    <property type="entry name" value="PHP"/>
    <property type="match status" value="1"/>
</dbReference>
<dbReference type="InterPro" id="IPR004013">
    <property type="entry name" value="PHP_dom"/>
</dbReference>
<protein>
    <recommendedName>
        <fullName evidence="1">Polymerase/histidinol phosphatase N-terminal domain-containing protein</fullName>
    </recommendedName>
</protein>
<dbReference type="PANTHER" id="PTHR42924:SF3">
    <property type="entry name" value="POLYMERASE_HISTIDINOL PHOSPHATASE N-TERMINAL DOMAIN-CONTAINING PROTEIN"/>
    <property type="match status" value="1"/>
</dbReference>
<feature type="domain" description="Polymerase/histidinol phosphatase N-terminal" evidence="1">
    <location>
        <begin position="1"/>
        <end position="66"/>
    </location>
</feature>
<gene>
    <name evidence="2" type="ORF">N784_03850</name>
</gene>
<accession>A0A0A5G6P8</accession>
<evidence type="ECO:0000313" key="3">
    <source>
        <dbReference type="Proteomes" id="UP000030401"/>
    </source>
</evidence>
<name>A0A0A5G6P8_9BACI</name>
<dbReference type="CDD" id="cd07438">
    <property type="entry name" value="PHP_HisPPase_AMP"/>
    <property type="match status" value="1"/>
</dbReference>
<evidence type="ECO:0000259" key="1">
    <source>
        <dbReference type="SMART" id="SM00481"/>
    </source>
</evidence>
<dbReference type="eggNOG" id="COG0613">
    <property type="taxonomic scope" value="Bacteria"/>
</dbReference>
<comment type="caution">
    <text evidence="2">The sequence shown here is derived from an EMBL/GenBank/DDBJ whole genome shotgun (WGS) entry which is preliminary data.</text>
</comment>
<dbReference type="InterPro" id="IPR003141">
    <property type="entry name" value="Pol/His_phosphatase_N"/>
</dbReference>
<sequence length="275" mass="30997">MDLHMHSIFSDGEWTPEQLIRQANQSSVRTMAITDHDEITGYVQGKNLAQELGIQLIAGIELNTDGPDGELHMLGYGFDPDSEQLVRHISWRKQERREWAERMINNLCKLGYDIDIEGCLTHVTGDIIVRTHIAEELKVKGYFRTANEAYASLLVKGAKAYVDREPFSAKQAIELIHDIGGTAYIAHPGIYNTEVDFETLVRYGLDGIEVWHSKHSEDQVISFWREAMRLKLEVSGGSDFHGPNSRNPYAIGSVSIPSSVKKEWEEKGLALRGSE</sequence>
<dbReference type="InterPro" id="IPR016195">
    <property type="entry name" value="Pol/histidinol_Pase-like"/>
</dbReference>
<dbReference type="EMBL" id="AVPG01000011">
    <property type="protein sequence ID" value="KGX86775.1"/>
    <property type="molecule type" value="Genomic_DNA"/>
</dbReference>
<dbReference type="SMART" id="SM00481">
    <property type="entry name" value="POLIIIAc"/>
    <property type="match status" value="1"/>
</dbReference>
<organism evidence="2 3">
    <name type="scientific">Pontibacillus litoralis JSM 072002</name>
    <dbReference type="NCBI Taxonomy" id="1385512"/>
    <lineage>
        <taxon>Bacteria</taxon>
        <taxon>Bacillati</taxon>
        <taxon>Bacillota</taxon>
        <taxon>Bacilli</taxon>
        <taxon>Bacillales</taxon>
        <taxon>Bacillaceae</taxon>
        <taxon>Pontibacillus</taxon>
    </lineage>
</organism>
<dbReference type="Gene3D" id="3.20.20.140">
    <property type="entry name" value="Metal-dependent hydrolases"/>
    <property type="match status" value="1"/>
</dbReference>
<dbReference type="Proteomes" id="UP000030401">
    <property type="component" value="Unassembled WGS sequence"/>
</dbReference>
<reference evidence="2 3" key="1">
    <citation type="submission" date="2013-08" db="EMBL/GenBank/DDBJ databases">
        <authorList>
            <person name="Huang J."/>
            <person name="Wang G."/>
        </authorList>
    </citation>
    <scope>NUCLEOTIDE SEQUENCE [LARGE SCALE GENOMIC DNA]</scope>
    <source>
        <strain evidence="2 3">JSM 072002</strain>
    </source>
</reference>
<dbReference type="AlphaFoldDB" id="A0A0A5G6P8"/>
<dbReference type="PANTHER" id="PTHR42924">
    <property type="entry name" value="EXONUCLEASE"/>
    <property type="match status" value="1"/>
</dbReference>
<dbReference type="STRING" id="1385512.N784_03850"/>
<dbReference type="InterPro" id="IPR052018">
    <property type="entry name" value="PHP_domain"/>
</dbReference>
<dbReference type="RefSeq" id="WP_036834180.1">
    <property type="nucleotide sequence ID" value="NZ_AVPG01000011.1"/>
</dbReference>
<keyword evidence="3" id="KW-1185">Reference proteome</keyword>